<evidence type="ECO:0000256" key="4">
    <source>
        <dbReference type="ARBA" id="ARBA00023014"/>
    </source>
</evidence>
<organism evidence="6">
    <name type="scientific">marine metagenome</name>
    <dbReference type="NCBI Taxonomy" id="408172"/>
    <lineage>
        <taxon>unclassified sequences</taxon>
        <taxon>metagenomes</taxon>
        <taxon>ecological metagenomes</taxon>
    </lineage>
</organism>
<gene>
    <name evidence="6" type="ORF">METZ01_LOCUS289488</name>
</gene>
<keyword evidence="4" id="KW-0411">Iron-sulfur</keyword>
<dbReference type="InterPro" id="IPR007197">
    <property type="entry name" value="rSAM"/>
</dbReference>
<dbReference type="GO" id="GO:0046872">
    <property type="term" value="F:metal ion binding"/>
    <property type="evidence" value="ECO:0007669"/>
    <property type="project" value="UniProtKB-KW"/>
</dbReference>
<evidence type="ECO:0000256" key="1">
    <source>
        <dbReference type="ARBA" id="ARBA00022691"/>
    </source>
</evidence>
<evidence type="ECO:0000313" key="6">
    <source>
        <dbReference type="EMBL" id="SVC36634.1"/>
    </source>
</evidence>
<dbReference type="Pfam" id="PF04055">
    <property type="entry name" value="Radical_SAM"/>
    <property type="match status" value="1"/>
</dbReference>
<dbReference type="Pfam" id="PF23545">
    <property type="entry name" value="Zn_ribbon_HMPTM"/>
    <property type="match status" value="1"/>
</dbReference>
<keyword evidence="3" id="KW-0408">Iron</keyword>
<protein>
    <recommendedName>
        <fullName evidence="5">Radical SAM core domain-containing protein</fullName>
    </recommendedName>
</protein>
<proteinExistence type="predicted"/>
<dbReference type="SUPFAM" id="SSF102114">
    <property type="entry name" value="Radical SAM enzymes"/>
    <property type="match status" value="1"/>
</dbReference>
<name>A0A382LIE4_9ZZZZ</name>
<dbReference type="InterPro" id="IPR034474">
    <property type="entry name" value="Methyltransferase_Class_D"/>
</dbReference>
<feature type="non-terminal residue" evidence="6">
    <location>
        <position position="342"/>
    </location>
</feature>
<dbReference type="GO" id="GO:0051536">
    <property type="term" value="F:iron-sulfur cluster binding"/>
    <property type="evidence" value="ECO:0007669"/>
    <property type="project" value="UniProtKB-KW"/>
</dbReference>
<sequence>MNDTKTISLCHTCYRHIPAERITKNNAVYLNKTCPEHGHTEYLVETDVEFYNSLIYDKAGYTIPDGVLIEVTDKCNLNCPHCYHRPDNRTLDKPINIICSQVENRLHSDAGVVILAGAEPTVRKDLPELITQIRNTLRKCNRKEDIAILTNGVKFSDRNWTRQIAEAGITAVMIGMNHCSYQGKKIHEKQLIGIDNCIKEGIFVYYVGYTLEHLDHMEEVLEEIQSLGNKSWQYRIRAGSDIGRSPDEPKFFLSRHVAKIKEICERKGWTWEKKTADDNLYHYMVNINGIPHRIIQWSDPKTIDLEQLQCGPWCDFVPGKPVTNFLHQIMLRDAVVNEGKLL</sequence>
<dbReference type="InterPro" id="IPR013785">
    <property type="entry name" value="Aldolase_TIM"/>
</dbReference>
<keyword evidence="2" id="KW-0479">Metal-binding</keyword>
<reference evidence="6" key="1">
    <citation type="submission" date="2018-05" db="EMBL/GenBank/DDBJ databases">
        <authorList>
            <person name="Lanie J.A."/>
            <person name="Ng W.-L."/>
            <person name="Kazmierczak K.M."/>
            <person name="Andrzejewski T.M."/>
            <person name="Davidsen T.M."/>
            <person name="Wayne K.J."/>
            <person name="Tettelin H."/>
            <person name="Glass J.I."/>
            <person name="Rusch D."/>
            <person name="Podicherti R."/>
            <person name="Tsui H.-C.T."/>
            <person name="Winkler M.E."/>
        </authorList>
    </citation>
    <scope>NUCLEOTIDE SEQUENCE</scope>
</reference>
<dbReference type="PANTHER" id="PTHR43306:SF1">
    <property type="entry name" value="7,8-DIHYDRO-6-HYDROXYMETHYLPTERIN DIMETHYLTRANSFERASE"/>
    <property type="match status" value="1"/>
</dbReference>
<evidence type="ECO:0000259" key="5">
    <source>
        <dbReference type="PROSITE" id="PS51918"/>
    </source>
</evidence>
<feature type="domain" description="Radical SAM core" evidence="5">
    <location>
        <begin position="61"/>
        <end position="273"/>
    </location>
</feature>
<accession>A0A382LIE4</accession>
<dbReference type="PANTHER" id="PTHR43306">
    <property type="entry name" value="7,8-DIHYDRO-6-HYDROXYMETHYLPTERIN DIMETHYLTRANSFERASE"/>
    <property type="match status" value="1"/>
</dbReference>
<dbReference type="SFLD" id="SFLDS00029">
    <property type="entry name" value="Radical_SAM"/>
    <property type="match status" value="1"/>
</dbReference>
<dbReference type="AlphaFoldDB" id="A0A382LIE4"/>
<dbReference type="InterPro" id="IPR058240">
    <property type="entry name" value="rSAM_sf"/>
</dbReference>
<dbReference type="GO" id="GO:0003824">
    <property type="term" value="F:catalytic activity"/>
    <property type="evidence" value="ECO:0007669"/>
    <property type="project" value="InterPro"/>
</dbReference>
<evidence type="ECO:0000256" key="3">
    <source>
        <dbReference type="ARBA" id="ARBA00023004"/>
    </source>
</evidence>
<evidence type="ECO:0000256" key="2">
    <source>
        <dbReference type="ARBA" id="ARBA00022723"/>
    </source>
</evidence>
<dbReference type="InterPro" id="IPR056488">
    <property type="entry name" value="Zn_ribbon_HMPTM"/>
</dbReference>
<dbReference type="Gene3D" id="3.20.20.70">
    <property type="entry name" value="Aldolase class I"/>
    <property type="match status" value="1"/>
</dbReference>
<dbReference type="CDD" id="cd01335">
    <property type="entry name" value="Radical_SAM"/>
    <property type="match status" value="1"/>
</dbReference>
<keyword evidence="1" id="KW-0949">S-adenosyl-L-methionine</keyword>
<dbReference type="SFLD" id="SFLDG01067">
    <property type="entry name" value="SPASM/twitch_domain_containing"/>
    <property type="match status" value="1"/>
</dbReference>
<dbReference type="EMBL" id="UINC01087342">
    <property type="protein sequence ID" value="SVC36634.1"/>
    <property type="molecule type" value="Genomic_DNA"/>
</dbReference>
<dbReference type="PROSITE" id="PS51918">
    <property type="entry name" value="RADICAL_SAM"/>
    <property type="match status" value="1"/>
</dbReference>